<protein>
    <recommendedName>
        <fullName evidence="1">LicD/FKTN/FKRP nucleotidyltransferase domain-containing protein</fullName>
    </recommendedName>
</protein>
<feature type="domain" description="LicD/FKTN/FKRP nucleotidyltransferase" evidence="1">
    <location>
        <begin position="3"/>
        <end position="47"/>
    </location>
</feature>
<evidence type="ECO:0000259" key="1">
    <source>
        <dbReference type="Pfam" id="PF04991"/>
    </source>
</evidence>
<dbReference type="InterPro" id="IPR052942">
    <property type="entry name" value="LPS_cholinephosphotransferase"/>
</dbReference>
<comment type="caution">
    <text evidence="2">The sequence shown here is derived from an EMBL/GenBank/DDBJ whole genome shotgun (WGS) entry which is preliminary data.</text>
</comment>
<dbReference type="EMBL" id="RQTK01000659">
    <property type="protein sequence ID" value="RUS76478.1"/>
    <property type="molecule type" value="Genomic_DNA"/>
</dbReference>
<gene>
    <name evidence="2" type="ORF">EGW08_015762</name>
</gene>
<accession>A0A3S1BB52</accession>
<evidence type="ECO:0000313" key="2">
    <source>
        <dbReference type="EMBL" id="RUS76478.1"/>
    </source>
</evidence>
<dbReference type="GO" id="GO:0009100">
    <property type="term" value="P:glycoprotein metabolic process"/>
    <property type="evidence" value="ECO:0007669"/>
    <property type="project" value="UniProtKB-ARBA"/>
</dbReference>
<reference evidence="2 3" key="1">
    <citation type="submission" date="2019-01" db="EMBL/GenBank/DDBJ databases">
        <title>A draft genome assembly of the solar-powered sea slug Elysia chlorotica.</title>
        <authorList>
            <person name="Cai H."/>
            <person name="Li Q."/>
            <person name="Fang X."/>
            <person name="Li J."/>
            <person name="Curtis N.E."/>
            <person name="Altenburger A."/>
            <person name="Shibata T."/>
            <person name="Feng M."/>
            <person name="Maeda T."/>
            <person name="Schwartz J.A."/>
            <person name="Shigenobu S."/>
            <person name="Lundholm N."/>
            <person name="Nishiyama T."/>
            <person name="Yang H."/>
            <person name="Hasebe M."/>
            <person name="Li S."/>
            <person name="Pierce S.K."/>
            <person name="Wang J."/>
        </authorList>
    </citation>
    <scope>NUCLEOTIDE SEQUENCE [LARGE SCALE GENOMIC DNA]</scope>
    <source>
        <strain evidence="2">EC2010</strain>
        <tissue evidence="2">Whole organism of an adult</tissue>
    </source>
</reference>
<dbReference type="Proteomes" id="UP000271974">
    <property type="component" value="Unassembled WGS sequence"/>
</dbReference>
<sequence>MSENGMTYFLYGGALIGSYRHHGLVPWDDDVDVIMPFSHRLNLYRLLGSLHEDIIVSFHPVHYWKLYHKDGEVIRNVPWKYPFLDIFFYNKNETHIWDMAPQYKRSFVYPKYQIFPLRLRPFMGLSMFVPKDPKAVISKHYNISMCTSGGYAHRWERKIYSTTVPCSWMQPLFPFVERQTMHGGCNETLWYRDTLVGDFFDWGVSC</sequence>
<name>A0A3S1BB52_ELYCH</name>
<keyword evidence="3" id="KW-1185">Reference proteome</keyword>
<dbReference type="STRING" id="188477.A0A3S1BB52"/>
<dbReference type="AlphaFoldDB" id="A0A3S1BB52"/>
<dbReference type="PANTHER" id="PTHR43404:SF1">
    <property type="entry name" value="MNN4P"/>
    <property type="match status" value="1"/>
</dbReference>
<dbReference type="InterPro" id="IPR007074">
    <property type="entry name" value="LicD/FKTN/FKRP_NTP_transf"/>
</dbReference>
<dbReference type="OrthoDB" id="419198at2759"/>
<dbReference type="PANTHER" id="PTHR43404">
    <property type="entry name" value="LIPOPOLYSACCHARIDE CHOLINEPHOSPHOTRANSFERASE LICD"/>
    <property type="match status" value="1"/>
</dbReference>
<evidence type="ECO:0000313" key="3">
    <source>
        <dbReference type="Proteomes" id="UP000271974"/>
    </source>
</evidence>
<organism evidence="2 3">
    <name type="scientific">Elysia chlorotica</name>
    <name type="common">Eastern emerald elysia</name>
    <name type="synonym">Sea slug</name>
    <dbReference type="NCBI Taxonomy" id="188477"/>
    <lineage>
        <taxon>Eukaryota</taxon>
        <taxon>Metazoa</taxon>
        <taxon>Spiralia</taxon>
        <taxon>Lophotrochozoa</taxon>
        <taxon>Mollusca</taxon>
        <taxon>Gastropoda</taxon>
        <taxon>Heterobranchia</taxon>
        <taxon>Euthyneura</taxon>
        <taxon>Panpulmonata</taxon>
        <taxon>Sacoglossa</taxon>
        <taxon>Placobranchoidea</taxon>
        <taxon>Plakobranchidae</taxon>
        <taxon>Elysia</taxon>
    </lineage>
</organism>
<dbReference type="Pfam" id="PF04991">
    <property type="entry name" value="LicD"/>
    <property type="match status" value="1"/>
</dbReference>
<proteinExistence type="predicted"/>